<feature type="non-terminal residue" evidence="2">
    <location>
        <position position="1"/>
    </location>
</feature>
<evidence type="ECO:0000313" key="2">
    <source>
        <dbReference type="EMBL" id="JAT76648.1"/>
    </source>
</evidence>
<reference evidence="2" key="1">
    <citation type="submission" date="2015-08" db="EMBL/GenBank/DDBJ databases">
        <authorList>
            <person name="Babu N.S."/>
            <person name="Beckwith C.J."/>
            <person name="Beseler K.G."/>
            <person name="Brison A."/>
            <person name="Carone J.V."/>
            <person name="Caskin T.P."/>
            <person name="Diamond M."/>
            <person name="Durham M.E."/>
            <person name="Foxe J.M."/>
            <person name="Go M."/>
            <person name="Henderson B.A."/>
            <person name="Jones I.B."/>
            <person name="McGettigan J.A."/>
            <person name="Micheletti S.J."/>
            <person name="Nasrallah M.E."/>
            <person name="Ortiz D."/>
            <person name="Piller C.R."/>
            <person name="Privatt S.R."/>
            <person name="Schneider S.L."/>
            <person name="Sharp S."/>
            <person name="Smith T.C."/>
            <person name="Stanton J.D."/>
            <person name="Ullery H.E."/>
            <person name="Wilson R.J."/>
            <person name="Serrano M.G."/>
            <person name="Buck G."/>
            <person name="Lee V."/>
            <person name="Wang Y."/>
            <person name="Carvalho R."/>
            <person name="Voegtly L."/>
            <person name="Shi R."/>
            <person name="Duckworth R."/>
            <person name="Johnson A."/>
            <person name="Loviza R."/>
            <person name="Walstead R."/>
            <person name="Shah Z."/>
            <person name="Kiflezghi M."/>
            <person name="Wade K."/>
            <person name="Ball S.L."/>
            <person name="Bradley K.W."/>
            <person name="Asai D.J."/>
            <person name="Bowman C.A."/>
            <person name="Russell D.A."/>
            <person name="Pope W.H."/>
            <person name="Jacobs-Sera D."/>
            <person name="Hendrix R.W."/>
            <person name="Hatfull G.F."/>
        </authorList>
    </citation>
    <scope>NUCLEOTIDE SEQUENCE</scope>
</reference>
<sequence>VGCGGSSVHEGPEGESSARQEPGTAGRAPSTSRRSTGPDRLLVCTSPRLYACKTGRRRSPCQPLCPTSSDPAGTGEGGPPALCGPAKGATASGAQALGAGGRGGVPLPCLLLDGPLTRACAGHCLRQPLARGHRPCLQRSLHAAGRVWGRAGPALRLPLGGPAPAPDQRPLVGGRRRCQSRGPALGQWRLDGPGRRRRDVATPCRPVSRGRRPGLAPGGPGGGVGRGAPAGGVPLLRARVLPRGAALPLRARVAAHAAADAALGRARRGRRGAGRREAGAYGAGRVRRRARARRELLAAGLGGRRRDAPRAALPRPDPARHLCLWRPGVGGLWRGLRLGAALLPRRLCGAGRAGALGGGAALRLPPLRRHPVGALPGLAASGAAGVPPRRGPGHGRLSTGYPGYRGRAWDARRPVIWAAGAKAMPLTVTLLCTCSPLPSAPHAPSAIHVIQ</sequence>
<name>A0A1D2ABW1_AUXPR</name>
<evidence type="ECO:0000256" key="1">
    <source>
        <dbReference type="SAM" id="MobiDB-lite"/>
    </source>
</evidence>
<organism evidence="2">
    <name type="scientific">Auxenochlorella protothecoides</name>
    <name type="common">Green microalga</name>
    <name type="synonym">Chlorella protothecoides</name>
    <dbReference type="NCBI Taxonomy" id="3075"/>
    <lineage>
        <taxon>Eukaryota</taxon>
        <taxon>Viridiplantae</taxon>
        <taxon>Chlorophyta</taxon>
        <taxon>core chlorophytes</taxon>
        <taxon>Trebouxiophyceae</taxon>
        <taxon>Chlorellales</taxon>
        <taxon>Chlorellaceae</taxon>
        <taxon>Auxenochlorella</taxon>
    </lineage>
</organism>
<dbReference type="EMBL" id="GDKF01001974">
    <property type="protein sequence ID" value="JAT76648.1"/>
    <property type="molecule type" value="Transcribed_RNA"/>
</dbReference>
<dbReference type="AlphaFoldDB" id="A0A1D2ABW1"/>
<protein>
    <submittedName>
        <fullName evidence="2">Uncharacterized protein</fullName>
    </submittedName>
</protein>
<feature type="region of interest" description="Disordered" evidence="1">
    <location>
        <begin position="56"/>
        <end position="81"/>
    </location>
</feature>
<feature type="compositionally biased region" description="Gly residues" evidence="1">
    <location>
        <begin position="216"/>
        <end position="228"/>
    </location>
</feature>
<proteinExistence type="predicted"/>
<feature type="region of interest" description="Disordered" evidence="1">
    <location>
        <begin position="158"/>
        <end position="228"/>
    </location>
</feature>
<feature type="region of interest" description="Disordered" evidence="1">
    <location>
        <begin position="1"/>
        <end position="40"/>
    </location>
</feature>
<gene>
    <name evidence="2" type="ORF">g.84097</name>
</gene>
<accession>A0A1D2ABW1</accession>